<proteinExistence type="predicted"/>
<evidence type="ECO:0000313" key="2">
    <source>
        <dbReference type="EMBL" id="KAK6345570.1"/>
    </source>
</evidence>
<dbReference type="PANTHER" id="PTHR40375:SF2">
    <property type="entry name" value="SPORULATION-SPECIFIC PROTEIN 22"/>
    <property type="match status" value="1"/>
</dbReference>
<dbReference type="EMBL" id="JAVHNR010000004">
    <property type="protein sequence ID" value="KAK6345570.1"/>
    <property type="molecule type" value="Genomic_DNA"/>
</dbReference>
<evidence type="ECO:0000256" key="1">
    <source>
        <dbReference type="ARBA" id="ARBA00023254"/>
    </source>
</evidence>
<organism evidence="2 3">
    <name type="scientific">Orbilia javanica</name>
    <dbReference type="NCBI Taxonomy" id="47235"/>
    <lineage>
        <taxon>Eukaryota</taxon>
        <taxon>Fungi</taxon>
        <taxon>Dikarya</taxon>
        <taxon>Ascomycota</taxon>
        <taxon>Pezizomycotina</taxon>
        <taxon>Orbiliomycetes</taxon>
        <taxon>Orbiliales</taxon>
        <taxon>Orbiliaceae</taxon>
        <taxon>Orbilia</taxon>
    </lineage>
</organism>
<keyword evidence="1" id="KW-0469">Meiosis</keyword>
<gene>
    <name evidence="2" type="ORF">TWF718_007480</name>
</gene>
<dbReference type="PANTHER" id="PTHR40375">
    <property type="entry name" value="SPORULATION-SPECIFIC PROTEIN 22"/>
    <property type="match status" value="1"/>
</dbReference>
<dbReference type="GO" id="GO:0090173">
    <property type="term" value="P:regulation of synaptonemal complex assembly"/>
    <property type="evidence" value="ECO:0007669"/>
    <property type="project" value="InterPro"/>
</dbReference>
<sequence>MEHKTPGTGVQISHSTVEKRIKQFLVSLDELINEVKNQNSNKPRNPKNWIVEQAEELLHSIEKCAKSRVYVKAKDDHAGLDSRGTELWNMTTKLLRSEKPSDIENKNTHLKLRHLAYLTLDCAQRTCGRATQGSLRLVKIAVKAGKTDLDHNDVSLAESVLGNAAKYIDDLSKNTTPLTVDEERERINLECEFLVQRIELSFLQHNVNAAELMCNNAMERFSRDESAAGRLEPRIRESLGKVLYKIGKDMVKRANLTTGVEWLARALEVVDPKHVGSEHFAAELRFGIMQNLVQTSLKTQASKDLQKAEKVMETMVEEWPERLNIHCLGLDIIVARKLGVKAYHSALMKMMTTVALSERSFKAIVGKCHVLLAQDLQGRGHRLACDILDHFVTERLTLEDNQEWIEQAFVTRIWMIVQDAHLDEEVIQGLQQLCEATSPKLEKPLSVSATHASQILLWKVSDTLVTCGRWLEAIQWCRVALHPIFGRSGETNTGKIARRLMHCAIEAHEYGAARDAYESMPTSCQETGSTQFLLFKIALRSLDLETAKICLDNVCNGPCKDIAILYSCALEAQSMGNKDIILKVLGQLLEQVDAKTPPEGANLPAIYRTMIRLILSDIRDNKAVEDGNLDSLCSVFQKALNNAVKSKASEAAADGTSKQIWSTDEYDWFSRNSYNLALRALQHWPPLYALNFSQFCVQFIKLYTPENCSEDDIENLDLRQSFCDYICASTCVALARKQEKMEDQLRYYGDARRSIISFREIRGKLHPRLTEQSQKDFGERYLGLLSHEFEACVHLEVWDVLPGILEEVAGFGQLQPLRRIGDMILCADAPTPVFLTILENLINHCIQIEKHKIGKISRWIRVLLQRSLQGDLDRAERLIYQVLDICKRPAVAKDYPQDELEWIAASLWNLGIDQNCAGDYAGSKKWAEFALSIAGFVKDGGQLESLLQGKFANLRTI</sequence>
<dbReference type="Proteomes" id="UP001313282">
    <property type="component" value="Unassembled WGS sequence"/>
</dbReference>
<dbReference type="InterPro" id="IPR013940">
    <property type="entry name" value="Spo22/ZIP4/TEX11"/>
</dbReference>
<dbReference type="Pfam" id="PF08631">
    <property type="entry name" value="SPO22"/>
    <property type="match status" value="1"/>
</dbReference>
<name>A0AAN8MTL4_9PEZI</name>
<evidence type="ECO:0000313" key="3">
    <source>
        <dbReference type="Proteomes" id="UP001313282"/>
    </source>
</evidence>
<accession>A0AAN8MTL4</accession>
<dbReference type="GO" id="GO:0051321">
    <property type="term" value="P:meiotic cell cycle"/>
    <property type="evidence" value="ECO:0007669"/>
    <property type="project" value="UniProtKB-KW"/>
</dbReference>
<comment type="caution">
    <text evidence="2">The sequence shown here is derived from an EMBL/GenBank/DDBJ whole genome shotgun (WGS) entry which is preliminary data.</text>
</comment>
<evidence type="ECO:0008006" key="4">
    <source>
        <dbReference type="Google" id="ProtNLM"/>
    </source>
</evidence>
<dbReference type="InterPro" id="IPR039057">
    <property type="entry name" value="Spo22/ZIP4"/>
</dbReference>
<protein>
    <recommendedName>
        <fullName evidence="4">Protein ZIP4 homolog</fullName>
    </recommendedName>
</protein>
<reference evidence="2 3" key="1">
    <citation type="submission" date="2019-10" db="EMBL/GenBank/DDBJ databases">
        <authorList>
            <person name="Palmer J.M."/>
        </authorList>
    </citation>
    <scope>NUCLEOTIDE SEQUENCE [LARGE SCALE GENOMIC DNA]</scope>
    <source>
        <strain evidence="2 3">TWF718</strain>
    </source>
</reference>
<dbReference type="AlphaFoldDB" id="A0AAN8MTL4"/>
<keyword evidence="3" id="KW-1185">Reference proteome</keyword>